<dbReference type="GO" id="GO:0003676">
    <property type="term" value="F:nucleic acid binding"/>
    <property type="evidence" value="ECO:0007669"/>
    <property type="project" value="InterPro"/>
</dbReference>
<dbReference type="Gramene" id="TraesCAD_scaffold_023866_01G000300.1">
    <property type="protein sequence ID" value="TraesCAD_scaffold_023866_01G000300.1"/>
    <property type="gene ID" value="TraesCAD_scaffold_023866_01G000300"/>
</dbReference>
<dbReference type="Gramene" id="TraesSTA2A03G00696120.1">
    <property type="protein sequence ID" value="TraesSTA2A03G00696120.1.CDS1"/>
    <property type="gene ID" value="TraesSTA2A03G00696120"/>
</dbReference>
<dbReference type="Gramene" id="TraesNOR2A03G00707040.1">
    <property type="protein sequence ID" value="TraesNOR2A03G00707040.1.CDS1"/>
    <property type="gene ID" value="TraesNOR2A03G00707040"/>
</dbReference>
<dbReference type="EnsemblPlants" id="TraesCS2A02G265500.1">
    <property type="protein sequence ID" value="TraesCS2A02G265500.1.cds1"/>
    <property type="gene ID" value="TraesCS2A02G265500"/>
</dbReference>
<dbReference type="Proteomes" id="UP000019116">
    <property type="component" value="Chromosome 2A"/>
</dbReference>
<dbReference type="InterPro" id="IPR052929">
    <property type="entry name" value="RNase_H-like_EbsB-rel"/>
</dbReference>
<dbReference type="PANTHER" id="PTHR47074:SF48">
    <property type="entry name" value="POLYNUCLEOTIDYL TRANSFERASE, RIBONUCLEASE H-LIKE SUPERFAMILY PROTEIN"/>
    <property type="match status" value="1"/>
</dbReference>
<evidence type="ECO:0000313" key="2">
    <source>
        <dbReference type="EnsemblPlants" id="TraesCS2A02G265500.1.cds1"/>
    </source>
</evidence>
<dbReference type="Gramene" id="TraesROB_scaffold_066528_01G000200.1">
    <property type="protein sequence ID" value="TraesROB_scaffold_066528_01G000200.1"/>
    <property type="gene ID" value="TraesROB_scaffold_066528_01G000200"/>
</dbReference>
<dbReference type="Gramene" id="TraesLAC2A03G00701640.1">
    <property type="protein sequence ID" value="TraesLAC2A03G00701640.1.CDS1"/>
    <property type="gene ID" value="TraesLAC2A03G00701640"/>
</dbReference>
<organism evidence="2">
    <name type="scientific">Triticum aestivum</name>
    <name type="common">Wheat</name>
    <dbReference type="NCBI Taxonomy" id="4565"/>
    <lineage>
        <taxon>Eukaryota</taxon>
        <taxon>Viridiplantae</taxon>
        <taxon>Streptophyta</taxon>
        <taxon>Embryophyta</taxon>
        <taxon>Tracheophyta</taxon>
        <taxon>Spermatophyta</taxon>
        <taxon>Magnoliopsida</taxon>
        <taxon>Liliopsida</taxon>
        <taxon>Poales</taxon>
        <taxon>Poaceae</taxon>
        <taxon>BOP clade</taxon>
        <taxon>Pooideae</taxon>
        <taxon>Triticodae</taxon>
        <taxon>Triticeae</taxon>
        <taxon>Triticinae</taxon>
        <taxon>Triticum</taxon>
    </lineage>
</organism>
<dbReference type="SMR" id="A0A3B6AXZ2"/>
<sequence>MESDCLEVINLWNSRHDDRTVVAPILSEILEHSTSFRSFCIQHIPRLANYPAHLCARHASTLDVTECWFDSVPSIIVTSLLANSAEASFVE</sequence>
<protein>
    <recommendedName>
        <fullName evidence="1">RNase H type-1 domain-containing protein</fullName>
    </recommendedName>
</protein>
<feature type="domain" description="RNase H type-1" evidence="1">
    <location>
        <begin position="1"/>
        <end position="59"/>
    </location>
</feature>
<dbReference type="Gramene" id="TraesCS2A03G0651400.1">
    <property type="protein sequence ID" value="TraesCS2A03G0651400.1.CDS1"/>
    <property type="gene ID" value="TraesCS2A03G0651400"/>
</dbReference>
<dbReference type="Gramene" id="TraesLDM2A03G00700600.1">
    <property type="protein sequence ID" value="TraesLDM2A03G00700600.1.CDS1"/>
    <property type="gene ID" value="TraesLDM2A03G00700600"/>
</dbReference>
<dbReference type="AlphaFoldDB" id="A0A3B6AXZ2"/>
<reference evidence="2" key="2">
    <citation type="submission" date="2018-10" db="UniProtKB">
        <authorList>
            <consortium name="EnsemblPlants"/>
        </authorList>
    </citation>
    <scope>IDENTIFICATION</scope>
</reference>
<dbReference type="Gramene" id="TraesSYM2A03G00704610.1">
    <property type="protein sequence ID" value="TraesSYM2A03G00704610.1.CDS1"/>
    <property type="gene ID" value="TraesSYM2A03G00704610"/>
</dbReference>
<evidence type="ECO:0000313" key="3">
    <source>
        <dbReference type="Proteomes" id="UP000019116"/>
    </source>
</evidence>
<reference evidence="2" key="1">
    <citation type="submission" date="2018-08" db="EMBL/GenBank/DDBJ databases">
        <authorList>
            <person name="Rossello M."/>
        </authorList>
    </citation>
    <scope>NUCLEOTIDE SEQUENCE [LARGE SCALE GENOMIC DNA]</scope>
    <source>
        <strain evidence="2">cv. Chinese Spring</strain>
    </source>
</reference>
<dbReference type="Gramene" id="TraesCLE_scaffold_031102_01G000100.1">
    <property type="protein sequence ID" value="TraesCLE_scaffold_031102_01G000100.1"/>
    <property type="gene ID" value="TraesCLE_scaffold_031102_01G000100"/>
</dbReference>
<dbReference type="OrthoDB" id="691445at2759"/>
<proteinExistence type="predicted"/>
<dbReference type="Gramene" id="TraesJUL2A03G00702510.1">
    <property type="protein sequence ID" value="TraesJUL2A03G00702510.1.CDS1"/>
    <property type="gene ID" value="TraesJUL2A03G00702510"/>
</dbReference>
<dbReference type="STRING" id="4565.A0A3B6AXZ2"/>
<dbReference type="Gramene" id="TraesARI2A03G00704970.1">
    <property type="protein sequence ID" value="TraesARI2A03G00704970.1.CDS1"/>
    <property type="gene ID" value="TraesARI2A03G00704970"/>
</dbReference>
<dbReference type="Gramene" id="TraesJAG2A03G00698290.1">
    <property type="protein sequence ID" value="TraesJAG2A03G00698290.1.CDS1"/>
    <property type="gene ID" value="TraesJAG2A03G00698290"/>
</dbReference>
<name>A0A3B6AXZ2_WHEAT</name>
<evidence type="ECO:0000259" key="1">
    <source>
        <dbReference type="Pfam" id="PF13456"/>
    </source>
</evidence>
<accession>A0A3B6AXZ2</accession>
<dbReference type="GO" id="GO:0004523">
    <property type="term" value="F:RNA-DNA hybrid ribonuclease activity"/>
    <property type="evidence" value="ECO:0007669"/>
    <property type="project" value="InterPro"/>
</dbReference>
<dbReference type="PANTHER" id="PTHR47074">
    <property type="entry name" value="BNAC02G40300D PROTEIN"/>
    <property type="match status" value="1"/>
</dbReference>
<dbReference type="InterPro" id="IPR002156">
    <property type="entry name" value="RNaseH_domain"/>
</dbReference>
<keyword evidence="3" id="KW-1185">Reference proteome</keyword>
<dbReference type="Gramene" id="TraesWEE_scaffold_076660_01G000100.1">
    <property type="protein sequence ID" value="TraesWEE_scaffold_076660_01G000100.1"/>
    <property type="gene ID" value="TraesWEE_scaffold_076660_01G000100"/>
</dbReference>
<dbReference type="Gramene" id="TraesCS2A02G265500.1">
    <property type="protein sequence ID" value="TraesCS2A02G265500.1.cds1"/>
    <property type="gene ID" value="TraesCS2A02G265500"/>
</dbReference>
<dbReference type="Pfam" id="PF13456">
    <property type="entry name" value="RVT_3"/>
    <property type="match status" value="1"/>
</dbReference>
<dbReference type="Gramene" id="TraesMAC2A03G00696410.1">
    <property type="protein sequence ID" value="TraesMAC2A03G00696410.1.CDS1"/>
    <property type="gene ID" value="TraesMAC2A03G00696410"/>
</dbReference>